<dbReference type="EMBL" id="CP003820">
    <property type="protein sequence ID" value="AFR92672.2"/>
    <property type="molecule type" value="Genomic_DNA"/>
</dbReference>
<proteinExistence type="inferred from homology"/>
<evidence type="ECO:0000256" key="6">
    <source>
        <dbReference type="ARBA" id="ARBA00023136"/>
    </source>
</evidence>
<feature type="transmembrane region" description="Helical" evidence="9">
    <location>
        <begin position="175"/>
        <end position="192"/>
    </location>
</feature>
<dbReference type="Gene3D" id="1.20.1250.20">
    <property type="entry name" value="MFS general substrate transporter like domains"/>
    <property type="match status" value="2"/>
</dbReference>
<evidence type="ECO:0000313" key="12">
    <source>
        <dbReference type="Proteomes" id="UP000010091"/>
    </source>
</evidence>
<gene>
    <name evidence="11" type="ORF">CNAG_00540</name>
</gene>
<comment type="subcellular location">
    <subcellularLocation>
        <location evidence="1">Cell membrane</location>
        <topology evidence="1">Multi-pass membrane protein</topology>
    </subcellularLocation>
</comment>
<protein>
    <submittedName>
        <fullName evidence="11">Pantothenate transporter</fullName>
    </submittedName>
</protein>
<dbReference type="InterPro" id="IPR036259">
    <property type="entry name" value="MFS_trans_sf"/>
</dbReference>
<dbReference type="FunFam" id="1.20.1250.20:FF:000065">
    <property type="entry name" value="Putative MFS pantothenate transporter"/>
    <property type="match status" value="1"/>
</dbReference>
<dbReference type="PROSITE" id="PS50850">
    <property type="entry name" value="MFS"/>
    <property type="match status" value="1"/>
</dbReference>
<dbReference type="AlphaFoldDB" id="J9VEC5"/>
<dbReference type="FunFam" id="1.20.1250.20:FF:000386">
    <property type="entry name" value="MFS general substrate transporter"/>
    <property type="match status" value="1"/>
</dbReference>
<name>J9VEC5_CRYN9</name>
<dbReference type="GeneID" id="23884338"/>
<evidence type="ECO:0000256" key="7">
    <source>
        <dbReference type="ARBA" id="ARBA00037968"/>
    </source>
</evidence>
<feature type="transmembrane region" description="Helical" evidence="9">
    <location>
        <begin position="213"/>
        <end position="233"/>
    </location>
</feature>
<evidence type="ECO:0000256" key="2">
    <source>
        <dbReference type="ARBA" id="ARBA00022448"/>
    </source>
</evidence>
<accession>J9VEC5</accession>
<feature type="transmembrane region" description="Helical" evidence="9">
    <location>
        <begin position="310"/>
        <end position="327"/>
    </location>
</feature>
<feature type="transmembrane region" description="Helical" evidence="9">
    <location>
        <begin position="487"/>
        <end position="507"/>
    </location>
</feature>
<dbReference type="Pfam" id="PF07690">
    <property type="entry name" value="MFS_1"/>
    <property type="match status" value="1"/>
</dbReference>
<dbReference type="GO" id="GO:0022857">
    <property type="term" value="F:transmembrane transporter activity"/>
    <property type="evidence" value="ECO:0007669"/>
    <property type="project" value="InterPro"/>
</dbReference>
<evidence type="ECO:0000256" key="9">
    <source>
        <dbReference type="SAM" id="Phobius"/>
    </source>
</evidence>
<keyword evidence="12" id="KW-1185">Reference proteome</keyword>
<feature type="transmembrane region" description="Helical" evidence="9">
    <location>
        <begin position="420"/>
        <end position="441"/>
    </location>
</feature>
<keyword evidence="4 9" id="KW-0812">Transmembrane</keyword>
<dbReference type="HOGENOM" id="CLU_001265_4_2_1"/>
<dbReference type="SUPFAM" id="SSF103473">
    <property type="entry name" value="MFS general substrate transporter"/>
    <property type="match status" value="1"/>
</dbReference>
<dbReference type="KEGG" id="cng:CNAG_00540"/>
<dbReference type="Proteomes" id="UP000010091">
    <property type="component" value="Chromosome 1"/>
</dbReference>
<feature type="transmembrane region" description="Helical" evidence="9">
    <location>
        <begin position="245"/>
        <end position="267"/>
    </location>
</feature>
<feature type="transmembrane region" description="Helical" evidence="9">
    <location>
        <begin position="393"/>
        <end position="414"/>
    </location>
</feature>
<feature type="region of interest" description="Disordered" evidence="8">
    <location>
        <begin position="523"/>
        <end position="546"/>
    </location>
</feature>
<sequence length="546" mass="61535">MVVNPPRDPYYLRNTSRRQRQNKILRMVTVGYPFPEEPILGNNVDPASDMGQSLPKKTTWKGRIWDTFDRPPLERKLLFKVDAAILAFASLGYFLKNLDQTNINSAFLSGMKEDLGMSANQLVTATSIWTVGYVIGQIPSNLLLTRIEPRWVIPALELGWGIATLGSYGVKSYKALYALRFLVGLFESGFYPGMHYMLGGWYTPSEIGKRASIFWVAGSLGQMFSGILQAAAYNNLSGIHGLAGWRWLFIIDAVITLPLAVFGFIFFPSLPLLGKKCWWLSSEEFSLAQSRLLSFGRVGKKAWTRTKLKSLLFSWHTYFLPILYVIWNNQYPQAPIGYFLKSFNDPPYPGGDRRFSVGQINQLPLPQTAIFVIVALAFAWLSDGLFRGRRWPFVYVGAVISLIIASILVHFPLYKNVDSTIILYWFSTVGQGAGPLILTYINEICSDDSEKRAILVAAANDLAYVVQAVAPNFVWKTIDFPQARKGWTWSIALNVALILWMSIILILRRRDTKRIFRKSPAGSIQVPETPEEDDKFSGTLASFEKA</sequence>
<evidence type="ECO:0000259" key="10">
    <source>
        <dbReference type="PROSITE" id="PS50850"/>
    </source>
</evidence>
<evidence type="ECO:0000256" key="1">
    <source>
        <dbReference type="ARBA" id="ARBA00004651"/>
    </source>
</evidence>
<keyword evidence="2" id="KW-0813">Transport</keyword>
<organism evidence="11 12">
    <name type="scientific">Cryptococcus neoformans (strain H99 / ATCC 208821 / CBS 10515 / FGSC 9487)</name>
    <name type="common">Cryptococcus neoformans var. grubii serotype A</name>
    <dbReference type="NCBI Taxonomy" id="235443"/>
    <lineage>
        <taxon>Eukaryota</taxon>
        <taxon>Fungi</taxon>
        <taxon>Dikarya</taxon>
        <taxon>Basidiomycota</taxon>
        <taxon>Agaricomycotina</taxon>
        <taxon>Tremellomycetes</taxon>
        <taxon>Tremellales</taxon>
        <taxon>Cryptococcaceae</taxon>
        <taxon>Cryptococcus</taxon>
        <taxon>Cryptococcus neoformans species complex</taxon>
    </lineage>
</organism>
<evidence type="ECO:0000313" key="11">
    <source>
        <dbReference type="EMBL" id="AFR92672.2"/>
    </source>
</evidence>
<dbReference type="RefSeq" id="XP_012046342.1">
    <property type="nucleotide sequence ID" value="XM_012190952.1"/>
</dbReference>
<dbReference type="InterPro" id="IPR011701">
    <property type="entry name" value="MFS"/>
</dbReference>
<keyword evidence="3" id="KW-1003">Cell membrane</keyword>
<feature type="transmembrane region" description="Helical" evidence="9">
    <location>
        <begin position="453"/>
        <end position="475"/>
    </location>
</feature>
<dbReference type="PANTHER" id="PTHR43791">
    <property type="entry name" value="PERMEASE-RELATED"/>
    <property type="match status" value="1"/>
</dbReference>
<dbReference type="VEuPathDB" id="FungiDB:CNAG_00540"/>
<feature type="domain" description="Major facilitator superfamily (MFS) profile" evidence="10">
    <location>
        <begin position="85"/>
        <end position="514"/>
    </location>
</feature>
<evidence type="ECO:0000256" key="3">
    <source>
        <dbReference type="ARBA" id="ARBA00022475"/>
    </source>
</evidence>
<dbReference type="InterPro" id="IPR020846">
    <property type="entry name" value="MFS_dom"/>
</dbReference>
<reference evidence="11 12" key="1">
    <citation type="journal article" date="2014" name="PLoS Genet.">
        <title>Analysis of the genome and transcriptome of Cryptococcus neoformans var. grubii reveals complex RNA expression and microevolution leading to virulence attenuation.</title>
        <authorList>
            <person name="Janbon G."/>
            <person name="Ormerod K.L."/>
            <person name="Paulet D."/>
            <person name="Byrnes E.J.III."/>
            <person name="Yadav V."/>
            <person name="Chatterjee G."/>
            <person name="Mullapudi N."/>
            <person name="Hon C.C."/>
            <person name="Billmyre R.B."/>
            <person name="Brunel F."/>
            <person name="Bahn Y.S."/>
            <person name="Chen W."/>
            <person name="Chen Y."/>
            <person name="Chow E.W."/>
            <person name="Coppee J.Y."/>
            <person name="Floyd-Averette A."/>
            <person name="Gaillardin C."/>
            <person name="Gerik K.J."/>
            <person name="Goldberg J."/>
            <person name="Gonzalez-Hilarion S."/>
            <person name="Gujja S."/>
            <person name="Hamlin J.L."/>
            <person name="Hsueh Y.P."/>
            <person name="Ianiri G."/>
            <person name="Jones S."/>
            <person name="Kodira C.D."/>
            <person name="Kozubowski L."/>
            <person name="Lam W."/>
            <person name="Marra M."/>
            <person name="Mesner L.D."/>
            <person name="Mieczkowski P.A."/>
            <person name="Moyrand F."/>
            <person name="Nielsen K."/>
            <person name="Proux C."/>
            <person name="Rossignol T."/>
            <person name="Schein J.E."/>
            <person name="Sun S."/>
            <person name="Wollschlaeger C."/>
            <person name="Wood I.A."/>
            <person name="Zeng Q."/>
            <person name="Neuveglise C."/>
            <person name="Newlon C.S."/>
            <person name="Perfect J.R."/>
            <person name="Lodge J.K."/>
            <person name="Idnurm A."/>
            <person name="Stajich J.E."/>
            <person name="Kronstad J.W."/>
            <person name="Sanyal K."/>
            <person name="Heitman J."/>
            <person name="Fraser J.A."/>
            <person name="Cuomo C.A."/>
            <person name="Dietrich F.S."/>
        </authorList>
    </citation>
    <scope>NUCLEOTIDE SEQUENCE [LARGE SCALE GENOMIC DNA]</scope>
    <source>
        <strain evidence="12">H99 / ATCC 208821 / CBS 10515 / FGSC 9487</strain>
    </source>
</reference>
<dbReference type="GO" id="GO:0005886">
    <property type="term" value="C:plasma membrane"/>
    <property type="evidence" value="ECO:0007669"/>
    <property type="project" value="UniProtKB-SubCell"/>
</dbReference>
<keyword evidence="6 9" id="KW-0472">Membrane</keyword>
<dbReference type="OrthoDB" id="3639251at2759"/>
<comment type="similarity">
    <text evidence="7">Belongs to the major facilitator superfamily. Allantoate permease family.</text>
</comment>
<keyword evidence="5 9" id="KW-1133">Transmembrane helix</keyword>
<evidence type="ECO:0000256" key="8">
    <source>
        <dbReference type="SAM" id="MobiDB-lite"/>
    </source>
</evidence>
<dbReference type="PANTHER" id="PTHR43791:SF39">
    <property type="entry name" value="TRANSPORTER LIZ1_SEO1, PUTATIVE (AFU_ORTHOLOGUE AFUA_3G00980)-RELATED"/>
    <property type="match status" value="1"/>
</dbReference>
<evidence type="ECO:0000256" key="4">
    <source>
        <dbReference type="ARBA" id="ARBA00022692"/>
    </source>
</evidence>
<evidence type="ECO:0000256" key="5">
    <source>
        <dbReference type="ARBA" id="ARBA00022989"/>
    </source>
</evidence>
<feature type="transmembrane region" description="Helical" evidence="9">
    <location>
        <begin position="363"/>
        <end position="381"/>
    </location>
</feature>